<evidence type="ECO:0000313" key="3">
    <source>
        <dbReference type="EMBL" id="KAJ3740678.1"/>
    </source>
</evidence>
<keyword evidence="4" id="KW-1185">Reference proteome</keyword>
<evidence type="ECO:0000313" key="4">
    <source>
        <dbReference type="Proteomes" id="UP001142393"/>
    </source>
</evidence>
<feature type="transmembrane region" description="Helical" evidence="2">
    <location>
        <begin position="265"/>
        <end position="289"/>
    </location>
</feature>
<proteinExistence type="predicted"/>
<feature type="region of interest" description="Disordered" evidence="1">
    <location>
        <begin position="326"/>
        <end position="351"/>
    </location>
</feature>
<organism evidence="3 4">
    <name type="scientific">Lentinula detonsa</name>
    <dbReference type="NCBI Taxonomy" id="2804962"/>
    <lineage>
        <taxon>Eukaryota</taxon>
        <taxon>Fungi</taxon>
        <taxon>Dikarya</taxon>
        <taxon>Basidiomycota</taxon>
        <taxon>Agaricomycotina</taxon>
        <taxon>Agaricomycetes</taxon>
        <taxon>Agaricomycetidae</taxon>
        <taxon>Agaricales</taxon>
        <taxon>Marasmiineae</taxon>
        <taxon>Omphalotaceae</taxon>
        <taxon>Lentinula</taxon>
    </lineage>
</organism>
<dbReference type="Proteomes" id="UP001142393">
    <property type="component" value="Unassembled WGS sequence"/>
</dbReference>
<evidence type="ECO:0000256" key="1">
    <source>
        <dbReference type="SAM" id="MobiDB-lite"/>
    </source>
</evidence>
<feature type="transmembrane region" description="Helical" evidence="2">
    <location>
        <begin position="182"/>
        <end position="208"/>
    </location>
</feature>
<feature type="transmembrane region" description="Helical" evidence="2">
    <location>
        <begin position="20"/>
        <end position="42"/>
    </location>
</feature>
<dbReference type="AlphaFoldDB" id="A0A9W8NTW6"/>
<feature type="transmembrane region" description="Helical" evidence="2">
    <location>
        <begin position="54"/>
        <end position="81"/>
    </location>
</feature>
<comment type="caution">
    <text evidence="3">The sequence shown here is derived from an EMBL/GenBank/DDBJ whole genome shotgun (WGS) entry which is preliminary data.</text>
</comment>
<feature type="transmembrane region" description="Helical" evidence="2">
    <location>
        <begin position="229"/>
        <end position="253"/>
    </location>
</feature>
<accession>A0A9W8NTW6</accession>
<name>A0A9W8NTW6_9AGAR</name>
<keyword evidence="2" id="KW-0812">Transmembrane</keyword>
<evidence type="ECO:0000256" key="2">
    <source>
        <dbReference type="SAM" id="Phobius"/>
    </source>
</evidence>
<keyword evidence="2" id="KW-0472">Membrane</keyword>
<dbReference type="EMBL" id="JANVFU010000014">
    <property type="protein sequence ID" value="KAJ3740678.1"/>
    <property type="molecule type" value="Genomic_DNA"/>
</dbReference>
<feature type="transmembrane region" description="Helical" evidence="2">
    <location>
        <begin position="144"/>
        <end position="162"/>
    </location>
</feature>
<feature type="compositionally biased region" description="Polar residues" evidence="1">
    <location>
        <begin position="326"/>
        <end position="339"/>
    </location>
</feature>
<keyword evidence="2" id="KW-1133">Transmembrane helix</keyword>
<reference evidence="3 4" key="1">
    <citation type="journal article" date="2023" name="Proc. Natl. Acad. Sci. U.S.A.">
        <title>A global phylogenomic analysis of the shiitake genus Lentinula.</title>
        <authorList>
            <person name="Sierra-Patev S."/>
            <person name="Min B."/>
            <person name="Naranjo-Ortiz M."/>
            <person name="Looney B."/>
            <person name="Konkel Z."/>
            <person name="Slot J.C."/>
            <person name="Sakamoto Y."/>
            <person name="Steenwyk J.L."/>
            <person name="Rokas A."/>
            <person name="Carro J."/>
            <person name="Camarero S."/>
            <person name="Ferreira P."/>
            <person name="Molpeceres G."/>
            <person name="Ruiz-Duenas F.J."/>
            <person name="Serrano A."/>
            <person name="Henrissat B."/>
            <person name="Drula E."/>
            <person name="Hughes K.W."/>
            <person name="Mata J.L."/>
            <person name="Ishikawa N.K."/>
            <person name="Vargas-Isla R."/>
            <person name="Ushijima S."/>
            <person name="Smith C.A."/>
            <person name="Donoghue J."/>
            <person name="Ahrendt S."/>
            <person name="Andreopoulos W."/>
            <person name="He G."/>
            <person name="LaButti K."/>
            <person name="Lipzen A."/>
            <person name="Ng V."/>
            <person name="Riley R."/>
            <person name="Sandor L."/>
            <person name="Barry K."/>
            <person name="Martinez A.T."/>
            <person name="Xiao Y."/>
            <person name="Gibbons J.G."/>
            <person name="Terashima K."/>
            <person name="Grigoriev I.V."/>
            <person name="Hibbett D."/>
        </authorList>
    </citation>
    <scope>NUCLEOTIDE SEQUENCE [LARGE SCALE GENOMIC DNA]</scope>
    <source>
        <strain evidence="3 4">TFB7810</strain>
    </source>
</reference>
<gene>
    <name evidence="3" type="ORF">DFH05DRAFT_1546031</name>
</gene>
<feature type="transmembrane region" description="Helical" evidence="2">
    <location>
        <begin position="101"/>
        <end position="123"/>
    </location>
</feature>
<sequence length="351" mass="38352">MTPEETVLLQEGGELFVRDFAYTVPLTLLYGTYALLAFQALYTMMKRRKTIFSWVLIALLIITFLVITTYLCLYEASVFVLMQTALVKNTDLSSLEERFTIASDSIVGLDIGLMWLGGVNGLLYMSGDGIVVWRSWAVWNGKRIVVILPIFFLFATFAIFLTSSTMRTIAFVNPSIIEPDSLFGSLVIAGYTASIATNFTSTVLIGIQAYQHRKFMKKVGIGSSVAVKVLLLLTESGVLYIIFQIINLCLAFLDDGYNSSSPFNVASHIWGLLMNLVAATYPTLIILIVHNNRSISHLTDSSGSGSTLFGQTHISFAQSPAVTSTMAGQESGFGSSNERAPSGLVESKSSE</sequence>
<protein>
    <submittedName>
        <fullName evidence="3">Uncharacterized protein</fullName>
    </submittedName>
</protein>